<dbReference type="Pfam" id="PF09722">
    <property type="entry name" value="Xre_MbcA_ParS_C"/>
    <property type="match status" value="1"/>
</dbReference>
<protein>
    <recommendedName>
        <fullName evidence="1">Antitoxin Xre/MbcA/ParS-like toxin-binding domain-containing protein</fullName>
    </recommendedName>
</protein>
<feature type="non-terminal residue" evidence="2">
    <location>
        <position position="1"/>
    </location>
</feature>
<evidence type="ECO:0000313" key="2">
    <source>
        <dbReference type="EMBL" id="GAG14907.1"/>
    </source>
</evidence>
<dbReference type="EMBL" id="BARS01036367">
    <property type="protein sequence ID" value="GAG14907.1"/>
    <property type="molecule type" value="Genomic_DNA"/>
</dbReference>
<gene>
    <name evidence="2" type="ORF">S01H1_55914</name>
</gene>
<comment type="caution">
    <text evidence="2">The sequence shown here is derived from an EMBL/GenBank/DDBJ whole genome shotgun (WGS) entry which is preliminary data.</text>
</comment>
<dbReference type="AlphaFoldDB" id="X0VUU5"/>
<proteinExistence type="predicted"/>
<accession>X0VUU5</accession>
<dbReference type="InterPro" id="IPR024467">
    <property type="entry name" value="Xre/MbcA/ParS-like_toxin-bd"/>
</dbReference>
<evidence type="ECO:0000259" key="1">
    <source>
        <dbReference type="Pfam" id="PF09722"/>
    </source>
</evidence>
<organism evidence="2">
    <name type="scientific">marine sediment metagenome</name>
    <dbReference type="NCBI Taxonomy" id="412755"/>
    <lineage>
        <taxon>unclassified sequences</taxon>
        <taxon>metagenomes</taxon>
        <taxon>ecological metagenomes</taxon>
    </lineage>
</organism>
<reference evidence="2" key="1">
    <citation type="journal article" date="2014" name="Front. Microbiol.">
        <title>High frequency of phylogenetically diverse reductive dehalogenase-homologous genes in deep subseafloor sedimentary metagenomes.</title>
        <authorList>
            <person name="Kawai M."/>
            <person name="Futagami T."/>
            <person name="Toyoda A."/>
            <person name="Takaki Y."/>
            <person name="Nishi S."/>
            <person name="Hori S."/>
            <person name="Arai W."/>
            <person name="Tsubouchi T."/>
            <person name="Morono Y."/>
            <person name="Uchiyama I."/>
            <person name="Ito T."/>
            <person name="Fujiyama A."/>
            <person name="Inagaki F."/>
            <person name="Takami H."/>
        </authorList>
    </citation>
    <scope>NUCLEOTIDE SEQUENCE</scope>
    <source>
        <strain evidence="2">Expedition CK06-06</strain>
    </source>
</reference>
<name>X0VUU5_9ZZZZ</name>
<feature type="domain" description="Antitoxin Xre/MbcA/ParS-like toxin-binding" evidence="1">
    <location>
        <begin position="56"/>
        <end position="99"/>
    </location>
</feature>
<sequence length="107" mass="11840">TGEGIVNHNILKDSLKVTIRLLAQAVGRTPRTLQKNPESKAVQLGLRKIVYVYKLLEEMLGSKNKALIWLKAPNSEFGGLSPVDIIAKEEIDIVIDYLMDVKKGALV</sequence>